<keyword evidence="6" id="KW-1185">Reference proteome</keyword>
<dbReference type="Pfam" id="PF13377">
    <property type="entry name" value="Peripla_BP_3"/>
    <property type="match status" value="1"/>
</dbReference>
<dbReference type="PRINTS" id="PR00036">
    <property type="entry name" value="HTHLACI"/>
</dbReference>
<dbReference type="PANTHER" id="PTHR30146:SF109">
    <property type="entry name" value="HTH-TYPE TRANSCRIPTIONAL REGULATOR GALS"/>
    <property type="match status" value="1"/>
</dbReference>
<dbReference type="InterPro" id="IPR046335">
    <property type="entry name" value="LacI/GalR-like_sensor"/>
</dbReference>
<evidence type="ECO:0000259" key="4">
    <source>
        <dbReference type="PROSITE" id="PS50932"/>
    </source>
</evidence>
<dbReference type="PANTHER" id="PTHR30146">
    <property type="entry name" value="LACI-RELATED TRANSCRIPTIONAL REPRESSOR"/>
    <property type="match status" value="1"/>
</dbReference>
<evidence type="ECO:0000313" key="6">
    <source>
        <dbReference type="Proteomes" id="UP000243342"/>
    </source>
</evidence>
<dbReference type="Pfam" id="PF00356">
    <property type="entry name" value="LacI"/>
    <property type="match status" value="1"/>
</dbReference>
<feature type="domain" description="HTH lacI-type" evidence="4">
    <location>
        <begin position="11"/>
        <end position="65"/>
    </location>
</feature>
<dbReference type="AlphaFoldDB" id="A0A1J7B9Y0"/>
<dbReference type="PROSITE" id="PS50932">
    <property type="entry name" value="HTH_LACI_2"/>
    <property type="match status" value="1"/>
</dbReference>
<dbReference type="Gene3D" id="3.40.50.2300">
    <property type="match status" value="2"/>
</dbReference>
<dbReference type="Proteomes" id="UP000243342">
    <property type="component" value="Unassembled WGS sequence"/>
</dbReference>
<keyword evidence="1" id="KW-0805">Transcription regulation</keyword>
<evidence type="ECO:0000256" key="2">
    <source>
        <dbReference type="ARBA" id="ARBA00023125"/>
    </source>
</evidence>
<name>A0A1J7B9Y0_9ACTN</name>
<proteinExistence type="predicted"/>
<comment type="caution">
    <text evidence="5">The sequence shown here is derived from an EMBL/GenBank/DDBJ whole genome shotgun (WGS) entry which is preliminary data.</text>
</comment>
<dbReference type="InterPro" id="IPR000843">
    <property type="entry name" value="HTH_LacI"/>
</dbReference>
<accession>A0A1J7B9Y0</accession>
<dbReference type="GO" id="GO:0000976">
    <property type="term" value="F:transcription cis-regulatory region binding"/>
    <property type="evidence" value="ECO:0007669"/>
    <property type="project" value="TreeGrafter"/>
</dbReference>
<evidence type="ECO:0000313" key="5">
    <source>
        <dbReference type="EMBL" id="OIV35459.1"/>
    </source>
</evidence>
<gene>
    <name evidence="5" type="ORF">BIV57_21440</name>
</gene>
<dbReference type="InterPro" id="IPR010982">
    <property type="entry name" value="Lambda_DNA-bd_dom_sf"/>
</dbReference>
<dbReference type="CDD" id="cd01392">
    <property type="entry name" value="HTH_LacI"/>
    <property type="match status" value="1"/>
</dbReference>
<keyword evidence="3" id="KW-0804">Transcription</keyword>
<keyword evidence="2" id="KW-0238">DNA-binding</keyword>
<reference evidence="5 6" key="1">
    <citation type="submission" date="2016-10" db="EMBL/GenBank/DDBJ databases">
        <title>Genome sequence of Streptomyces gilvigriseus MUSC 26.</title>
        <authorList>
            <person name="Lee L.-H."/>
            <person name="Ser H.-L."/>
        </authorList>
    </citation>
    <scope>NUCLEOTIDE SEQUENCE [LARGE SCALE GENOMIC DNA]</scope>
    <source>
        <strain evidence="5 6">MUSC 26</strain>
    </source>
</reference>
<dbReference type="CDD" id="cd06267">
    <property type="entry name" value="PBP1_LacI_sugar_binding-like"/>
    <property type="match status" value="1"/>
</dbReference>
<evidence type="ECO:0000256" key="1">
    <source>
        <dbReference type="ARBA" id="ARBA00023015"/>
    </source>
</evidence>
<dbReference type="GO" id="GO:0003700">
    <property type="term" value="F:DNA-binding transcription factor activity"/>
    <property type="evidence" value="ECO:0007669"/>
    <property type="project" value="TreeGrafter"/>
</dbReference>
<sequence>MERKPVPGRRATIGDVAELAGVSKQTVSRAINDKGEIGAATKERVLEAARSLGYRPSRFARGLRLQDSVTVGLLLSDVTNPYYPEVASGVLEVAEDRGWHVVVGDSRGDRRRELEALQVLARQADALIGQCSSPDEELARELPGVPIVLLDHPPGHRGHGSVRIDFTSGMRQAVDHLVLDRGRRRIGVLEGTPRANPATERRLSAEQRLREHGLPAGADWTAHAVSHTVAGGEAALAELLTARPDMDGVVCYNDQIAIGAMRELKRAGRRVPADVSVIGFDGLPLGELVTPSLTSVHIDKARLGRLAVQEVARLLADPTAPPVPDAPVVHPELVVRGST</sequence>
<dbReference type="PROSITE" id="PS00356">
    <property type="entry name" value="HTH_LACI_1"/>
    <property type="match status" value="1"/>
</dbReference>
<protein>
    <submittedName>
        <fullName evidence="5">LacI family transcriptional regulator</fullName>
    </submittedName>
</protein>
<dbReference type="InterPro" id="IPR028082">
    <property type="entry name" value="Peripla_BP_I"/>
</dbReference>
<evidence type="ECO:0000256" key="3">
    <source>
        <dbReference type="ARBA" id="ARBA00023163"/>
    </source>
</evidence>
<dbReference type="SMART" id="SM00354">
    <property type="entry name" value="HTH_LACI"/>
    <property type="match status" value="1"/>
</dbReference>
<dbReference type="EMBL" id="MLCF01000151">
    <property type="protein sequence ID" value="OIV35459.1"/>
    <property type="molecule type" value="Genomic_DNA"/>
</dbReference>
<dbReference type="SUPFAM" id="SSF53822">
    <property type="entry name" value="Periplasmic binding protein-like I"/>
    <property type="match status" value="1"/>
</dbReference>
<dbReference type="Gene3D" id="1.10.260.40">
    <property type="entry name" value="lambda repressor-like DNA-binding domains"/>
    <property type="match status" value="1"/>
</dbReference>
<dbReference type="SUPFAM" id="SSF47413">
    <property type="entry name" value="lambda repressor-like DNA-binding domains"/>
    <property type="match status" value="1"/>
</dbReference>
<dbReference type="STRING" id="1428644.BIV57_21440"/>
<organism evidence="5 6">
    <name type="scientific">Mangrovactinospora gilvigrisea</name>
    <dbReference type="NCBI Taxonomy" id="1428644"/>
    <lineage>
        <taxon>Bacteria</taxon>
        <taxon>Bacillati</taxon>
        <taxon>Actinomycetota</taxon>
        <taxon>Actinomycetes</taxon>
        <taxon>Kitasatosporales</taxon>
        <taxon>Streptomycetaceae</taxon>
        <taxon>Mangrovactinospora</taxon>
    </lineage>
</organism>